<evidence type="ECO:0008006" key="5">
    <source>
        <dbReference type="Google" id="ProtNLM"/>
    </source>
</evidence>
<feature type="signal peptide" evidence="2">
    <location>
        <begin position="1"/>
        <end position="23"/>
    </location>
</feature>
<name>A0AA40ZVW4_9BACT</name>
<dbReference type="EMBL" id="JACJMO010000045">
    <property type="protein sequence ID" value="MBM6858832.1"/>
    <property type="molecule type" value="Genomic_DNA"/>
</dbReference>
<dbReference type="AlphaFoldDB" id="A0AA40ZVW4"/>
<reference evidence="3 4" key="1">
    <citation type="journal article" date="2021" name="Sci. Rep.">
        <title>The distribution of antibiotic resistance genes in chicken gut microbiota commensals.</title>
        <authorList>
            <person name="Juricova H."/>
            <person name="Matiasovicova J."/>
            <person name="Kubasova T."/>
            <person name="Cejkova D."/>
            <person name="Rychlik I."/>
        </authorList>
    </citation>
    <scope>NUCLEOTIDE SEQUENCE [LARGE SCALE GENOMIC DNA]</scope>
    <source>
        <strain evidence="3 4">An421</strain>
    </source>
</reference>
<dbReference type="RefSeq" id="WP_204973387.1">
    <property type="nucleotide sequence ID" value="NZ_JAAZTS010000044.1"/>
</dbReference>
<evidence type="ECO:0000256" key="1">
    <source>
        <dbReference type="SAM" id="Coils"/>
    </source>
</evidence>
<proteinExistence type="predicted"/>
<dbReference type="Pfam" id="PF11839">
    <property type="entry name" value="Alanine_zipper"/>
    <property type="match status" value="1"/>
</dbReference>
<sequence length="1061" mass="117950">MNKKYLSVILFSALMLGTTGTFTSCKDYDDDIKNLQEQIDKKASIEELTAKVNELQTAINEAKATAEEAKATAQEALDKANAGSGEGSVTEQELADLEKKLQDQIDKLASLEEVDKKLAAMEEKLKGEFATEEQITEIAAEVDALSAEVMALIGHRLTSLSVIPTTHVNGIAAITLTTLQYTPQKYVVNDHSTHSTNPWLDHEGTGAADKYISTENNVAYFHVSPNMGVRTEDIETPIFDCIKSENIVTKAGVEIAENNPIQPVSHSIDKNVLTVKFKKTITGFIGRTDVNASKETFYMASLKAPISKENWTEAEKDSVESGKTNGVYVNSEYVRVEELIKVPYLVNKRTLFDQAATGDFANETQTDAEGEFYVHYHDSACVYHSEANELIDLRWAYDQPLDLKDLVKVCATDKDQFETGHATNHIDLENYKEYGLSFRFYLAKAPYITLGGPEGNTNETDQQKFAEIDNPTNGIMTSKVYTVGEGGTSATAVGREPIVRVELRDTVNNELVAQRYIKIKWAKEVGERPISHNFVDSIYVCGNYNGRLGTQEMNEVIYAGAKEGGMTKQEFHAVYVDAGFDGTNGDGEGSVTILKNTEAGVDSYNLLWTLTHADIVAKYPEWNKQEKMDFSKVCYWKDPTGAYPTLKITLTRTIYKPVFNLWGYDGRYWKNNNNWNVFNVNPIVYNTQESNPAWANNTTNNPTCNIYTDLLNGFLDDMGVKPTTGAGGAIYFTDKEREGLKFYYSALYPTVTSGFQGVNRTPDNYAAYAEEGVRFIFDADKLEAADTKYVYQYFDGSKVVDKTATVSPDGTTLYINGEKAAEIVNYTANKLDPNEMTYNIILEEKNPTHAPRSGDAPTEAAKAIVGEFVPLKLVADLCYGDGCVTVPLLAPEHTQTIKEYEAFIIEPLDMKEGETEDFTDATIGGSTIDVKDAFTYISWNKDAHGENYVVANTTGLEKDLWEFYEVVEGDWMTDQITSNLKLVDGNLIPTEGVENGPLPSNTSVVYNSTNKTLTYNNYSGTPVNRDYKLYIPVKFGYKWKTFTKIFTVEVKANAGTPTKAL</sequence>
<gene>
    <name evidence="3" type="ORF">H6D15_14730</name>
</gene>
<protein>
    <recommendedName>
        <fullName evidence="5">Cell surface protein</fullName>
    </recommendedName>
</protein>
<dbReference type="InterPro" id="IPR021793">
    <property type="entry name" value="Oprl"/>
</dbReference>
<feature type="chain" id="PRO_5041298232" description="Cell surface protein" evidence="2">
    <location>
        <begin position="24"/>
        <end position="1061"/>
    </location>
</feature>
<keyword evidence="2" id="KW-0732">Signal</keyword>
<dbReference type="Proteomes" id="UP000698924">
    <property type="component" value="Unassembled WGS sequence"/>
</dbReference>
<keyword evidence="4" id="KW-1185">Reference proteome</keyword>
<accession>A0AA40ZVW4</accession>
<keyword evidence="1" id="KW-0175">Coiled coil</keyword>
<feature type="coiled-coil region" evidence="1">
    <location>
        <begin position="25"/>
        <end position="131"/>
    </location>
</feature>
<organism evidence="3 4">
    <name type="scientific">Caecibacteroides pullorum</name>
    <dbReference type="NCBI Taxonomy" id="2725562"/>
    <lineage>
        <taxon>Bacteria</taxon>
        <taxon>Pseudomonadati</taxon>
        <taxon>Bacteroidota</taxon>
        <taxon>Bacteroidia</taxon>
        <taxon>Bacteroidales</taxon>
        <taxon>Bacteroidaceae</taxon>
        <taxon>Caecibacteroides</taxon>
    </lineage>
</organism>
<comment type="caution">
    <text evidence="3">The sequence shown here is derived from an EMBL/GenBank/DDBJ whole genome shotgun (WGS) entry which is preliminary data.</text>
</comment>
<dbReference type="PROSITE" id="PS51257">
    <property type="entry name" value="PROKAR_LIPOPROTEIN"/>
    <property type="match status" value="1"/>
</dbReference>
<evidence type="ECO:0000313" key="4">
    <source>
        <dbReference type="Proteomes" id="UP000698924"/>
    </source>
</evidence>
<evidence type="ECO:0000313" key="3">
    <source>
        <dbReference type="EMBL" id="MBM6858832.1"/>
    </source>
</evidence>
<evidence type="ECO:0000256" key="2">
    <source>
        <dbReference type="SAM" id="SignalP"/>
    </source>
</evidence>